<dbReference type="AlphaFoldDB" id="A0A379EGT2"/>
<organism evidence="1 2">
    <name type="scientific">Prevotella disiens</name>
    <dbReference type="NCBI Taxonomy" id="28130"/>
    <lineage>
        <taxon>Bacteria</taxon>
        <taxon>Pseudomonadati</taxon>
        <taxon>Bacteroidota</taxon>
        <taxon>Bacteroidia</taxon>
        <taxon>Bacteroidales</taxon>
        <taxon>Prevotellaceae</taxon>
        <taxon>Prevotella</taxon>
    </lineage>
</organism>
<name>A0A379EGT2_9BACT</name>
<dbReference type="Proteomes" id="UP000254072">
    <property type="component" value="Unassembled WGS sequence"/>
</dbReference>
<evidence type="ECO:0000313" key="1">
    <source>
        <dbReference type="EMBL" id="SUB97853.1"/>
    </source>
</evidence>
<evidence type="ECO:0000313" key="2">
    <source>
        <dbReference type="Proteomes" id="UP000254072"/>
    </source>
</evidence>
<proteinExistence type="predicted"/>
<accession>A0A379EGT2</accession>
<gene>
    <name evidence="1" type="ORF">NCTC11157_02653</name>
</gene>
<dbReference type="EMBL" id="UGTL01000003">
    <property type="protein sequence ID" value="SUB97853.1"/>
    <property type="molecule type" value="Genomic_DNA"/>
</dbReference>
<protein>
    <submittedName>
        <fullName evidence="1">Uncharacterized protein</fullName>
    </submittedName>
</protein>
<sequence length="152" mass="17341">MYKKKKITLPLTTNKHEKDENISFTKIKWTAQQTKKPISMIVSSDCRFPYVIAFSEEGDFFSPNETADLMIKNAMNIALQEISVIKQCEDSLREKTKAYVNTQIREKGMKHVEYLVNNTPVTRSSATGNPSGQLYKIVEPMLKNKMGSDKSL</sequence>
<reference evidence="1 2" key="1">
    <citation type="submission" date="2018-06" db="EMBL/GenBank/DDBJ databases">
        <authorList>
            <consortium name="Pathogen Informatics"/>
            <person name="Doyle S."/>
        </authorList>
    </citation>
    <scope>NUCLEOTIDE SEQUENCE [LARGE SCALE GENOMIC DNA]</scope>
    <source>
        <strain evidence="1 2">NCTC11157</strain>
    </source>
</reference>